<keyword evidence="4" id="KW-1185">Reference proteome</keyword>
<gene>
    <name evidence="3" type="ordered locus">wcw_0683</name>
</gene>
<evidence type="ECO:0000313" key="4">
    <source>
        <dbReference type="Proteomes" id="UP000001505"/>
    </source>
</evidence>
<reference evidence="3 4" key="1">
    <citation type="journal article" date="2010" name="PLoS ONE">
        <title>The Waddlia genome: a window into chlamydial biology.</title>
        <authorList>
            <person name="Bertelli C."/>
            <person name="Collyn F."/>
            <person name="Croxatto A."/>
            <person name="Ruckert C."/>
            <person name="Polkinghorne A."/>
            <person name="Kebbi-Beghdadi C."/>
            <person name="Goesmann A."/>
            <person name="Vaughan L."/>
            <person name="Greub G."/>
        </authorList>
    </citation>
    <scope>NUCLEOTIDE SEQUENCE [LARGE SCALE GENOMIC DNA]</scope>
    <source>
        <strain evidence="4">ATCC VR-1470 / WSU 86-1044</strain>
    </source>
</reference>
<keyword evidence="1" id="KW-1133">Transmembrane helix</keyword>
<sequence>MGKIWFLYINNKQEGPYSYLELSKDHRLTPDTFAWKEGMEDWKPIAEIDELNGLVDKNEEGWEETDSDEKQPAPVPDEQIVLEMKHGRPFPWGWMLIVLIILLFFYEYFWR</sequence>
<feature type="transmembrane region" description="Helical" evidence="1">
    <location>
        <begin position="92"/>
        <end position="110"/>
    </location>
</feature>
<accession>D6YV89</accession>
<evidence type="ECO:0000259" key="2">
    <source>
        <dbReference type="Pfam" id="PF14237"/>
    </source>
</evidence>
<dbReference type="Proteomes" id="UP000001505">
    <property type="component" value="Chromosome"/>
</dbReference>
<feature type="domain" description="GYF" evidence="2">
    <location>
        <begin position="5"/>
        <end position="51"/>
    </location>
</feature>
<keyword evidence="1" id="KW-0812">Transmembrane</keyword>
<dbReference type="HOGENOM" id="CLU_2155920_0_0_0"/>
<organism evidence="3 4">
    <name type="scientific">Waddlia chondrophila (strain ATCC VR-1470 / WSU 86-1044)</name>
    <dbReference type="NCBI Taxonomy" id="716544"/>
    <lineage>
        <taxon>Bacteria</taxon>
        <taxon>Pseudomonadati</taxon>
        <taxon>Chlamydiota</taxon>
        <taxon>Chlamydiia</taxon>
        <taxon>Parachlamydiales</taxon>
        <taxon>Waddliaceae</taxon>
        <taxon>Waddlia</taxon>
    </lineage>
</organism>
<evidence type="ECO:0000256" key="1">
    <source>
        <dbReference type="SAM" id="Phobius"/>
    </source>
</evidence>
<protein>
    <recommendedName>
        <fullName evidence="2">GYF domain-containing protein</fullName>
    </recommendedName>
</protein>
<dbReference type="Pfam" id="PF14237">
    <property type="entry name" value="GYF_2"/>
    <property type="match status" value="1"/>
</dbReference>
<proteinExistence type="predicted"/>
<dbReference type="KEGG" id="wch:wcw_0683"/>
<dbReference type="STRING" id="716544.wcw_0683"/>
<dbReference type="eggNOG" id="ENOG5033CU3">
    <property type="taxonomic scope" value="Bacteria"/>
</dbReference>
<dbReference type="EMBL" id="CP001928">
    <property type="protein sequence ID" value="ADI38050.1"/>
    <property type="molecule type" value="Genomic_DNA"/>
</dbReference>
<evidence type="ECO:0000313" key="3">
    <source>
        <dbReference type="EMBL" id="ADI38050.1"/>
    </source>
</evidence>
<name>D6YV89_WADCW</name>
<dbReference type="InterPro" id="IPR025640">
    <property type="entry name" value="GYF_2"/>
</dbReference>
<dbReference type="AlphaFoldDB" id="D6YV89"/>
<keyword evidence="1" id="KW-0472">Membrane</keyword>